<name>A0ACB6RCP5_9PLEO</name>
<protein>
    <submittedName>
        <fullName evidence="1">Uncharacterized protein</fullName>
    </submittedName>
</protein>
<organism evidence="1 2">
    <name type="scientific">Lindgomyces ingoldianus</name>
    <dbReference type="NCBI Taxonomy" id="673940"/>
    <lineage>
        <taxon>Eukaryota</taxon>
        <taxon>Fungi</taxon>
        <taxon>Dikarya</taxon>
        <taxon>Ascomycota</taxon>
        <taxon>Pezizomycotina</taxon>
        <taxon>Dothideomycetes</taxon>
        <taxon>Pleosporomycetidae</taxon>
        <taxon>Pleosporales</taxon>
        <taxon>Lindgomycetaceae</taxon>
        <taxon>Lindgomyces</taxon>
    </lineage>
</organism>
<dbReference type="EMBL" id="MU003494">
    <property type="protein sequence ID" value="KAF2476528.1"/>
    <property type="molecule type" value="Genomic_DNA"/>
</dbReference>
<evidence type="ECO:0000313" key="2">
    <source>
        <dbReference type="Proteomes" id="UP000799755"/>
    </source>
</evidence>
<reference evidence="1" key="1">
    <citation type="journal article" date="2020" name="Stud. Mycol.">
        <title>101 Dothideomycetes genomes: a test case for predicting lifestyles and emergence of pathogens.</title>
        <authorList>
            <person name="Haridas S."/>
            <person name="Albert R."/>
            <person name="Binder M."/>
            <person name="Bloem J."/>
            <person name="Labutti K."/>
            <person name="Salamov A."/>
            <person name="Andreopoulos B."/>
            <person name="Baker S."/>
            <person name="Barry K."/>
            <person name="Bills G."/>
            <person name="Bluhm B."/>
            <person name="Cannon C."/>
            <person name="Castanera R."/>
            <person name="Culley D."/>
            <person name="Daum C."/>
            <person name="Ezra D."/>
            <person name="Gonzalez J."/>
            <person name="Henrissat B."/>
            <person name="Kuo A."/>
            <person name="Liang C."/>
            <person name="Lipzen A."/>
            <person name="Lutzoni F."/>
            <person name="Magnuson J."/>
            <person name="Mondo S."/>
            <person name="Nolan M."/>
            <person name="Ohm R."/>
            <person name="Pangilinan J."/>
            <person name="Park H.-J."/>
            <person name="Ramirez L."/>
            <person name="Alfaro M."/>
            <person name="Sun H."/>
            <person name="Tritt A."/>
            <person name="Yoshinaga Y."/>
            <person name="Zwiers L.-H."/>
            <person name="Turgeon B."/>
            <person name="Goodwin S."/>
            <person name="Spatafora J."/>
            <person name="Crous P."/>
            <person name="Grigoriev I."/>
        </authorList>
    </citation>
    <scope>NUCLEOTIDE SEQUENCE</scope>
    <source>
        <strain evidence="1">ATCC 200398</strain>
    </source>
</reference>
<accession>A0ACB6RCP5</accession>
<sequence>MTSTMTSNCTFVPHPSSPLARTASPFKHPRTPPCTPRNTAKLWDEYEKRAVENARRRETTFSNTLLRAPESQLLSSGTVLDIIRSSDPHPSPRIPAPSPNPSATASPQFDFGFQMAPQQTRHSDPTSSTTVAICKICKKSILPTSGICERCKKTIILPSQSGESTPPLSPSRRNFGSTNLSKLHKESTSGNTTPKFSSPKCRSAHPSLSHLSELPIRLSSLLPPPTTATTTATMTTDTTISALRPQRECKPSMADPHEPFLRLQIARKPIPGPPATVIPIPPSGMLPSSPTTPPSSSHSKSSHSHPQTRPPSLANITTPPQYATYSYSYSRHASATPSELSTLYPYISNSNSASTTITTPSVCRASYTLQNTMSAWDWDSDDDEEEKAGLVGYWRAKKWRGSRGSLADRSGSGGGGLRERERSDSSAKEDGKAEGKKKKRGFVRVISCGCGDRE</sequence>
<keyword evidence="2" id="KW-1185">Reference proteome</keyword>
<comment type="caution">
    <text evidence="1">The sequence shown here is derived from an EMBL/GenBank/DDBJ whole genome shotgun (WGS) entry which is preliminary data.</text>
</comment>
<evidence type="ECO:0000313" key="1">
    <source>
        <dbReference type="EMBL" id="KAF2476528.1"/>
    </source>
</evidence>
<proteinExistence type="predicted"/>
<gene>
    <name evidence="1" type="ORF">BDR25DRAFT_66958</name>
</gene>
<dbReference type="Proteomes" id="UP000799755">
    <property type="component" value="Unassembled WGS sequence"/>
</dbReference>